<keyword evidence="1" id="KW-0328">Glycosyltransferase</keyword>
<evidence type="ECO:0008006" key="5">
    <source>
        <dbReference type="Google" id="ProtNLM"/>
    </source>
</evidence>
<dbReference type="Proteomes" id="UP000218775">
    <property type="component" value="Unassembled WGS sequence"/>
</dbReference>
<proteinExistence type="predicted"/>
<dbReference type="PANTHER" id="PTHR30160">
    <property type="entry name" value="TETRAACYLDISACCHARIDE 4'-KINASE-RELATED"/>
    <property type="match status" value="1"/>
</dbReference>
<accession>A0A2A4X6B5</accession>
<evidence type="ECO:0000256" key="1">
    <source>
        <dbReference type="ARBA" id="ARBA00022676"/>
    </source>
</evidence>
<evidence type="ECO:0000313" key="4">
    <source>
        <dbReference type="Proteomes" id="UP000218775"/>
    </source>
</evidence>
<name>A0A2A4X6B5_UNCAE</name>
<comment type="caution">
    <text evidence="3">The sequence shown here is derived from an EMBL/GenBank/DDBJ whole genome shotgun (WGS) entry which is preliminary data.</text>
</comment>
<dbReference type="AlphaFoldDB" id="A0A2A4X6B5"/>
<dbReference type="Pfam" id="PF01075">
    <property type="entry name" value="Glyco_transf_9"/>
    <property type="match status" value="1"/>
</dbReference>
<sequence length="327" mass="37361">MKSGLIESGLKYMKHSVAIFSADGIGDAILLQVIALLAKKQSSDAILFHPQHAALQSLFPDFNLEQVPSKNILNNCLETFDQIFVQNDHGNIAFAMDKLRRNHPNGDKVIFIHPKDSKLEREGDIAFSKNIPFATNLINKIAPFFPNTHFSKTMLRQNFKTSNHRQHLKNVAIHPTSQDKARNWPPIKFIQLKHILESRGFHPYFIVHKDERKTWLNFGLKESELPLFPDLKCVGDKLHQTGYFIGNDSGIGHLASMLAVPSLTISNNKKRVVMWRPDFCKNRIITPSLLLPNFKGIGLPLRQWGWHYFVSVAQVERIFNQLVEDTP</sequence>
<gene>
    <name evidence="3" type="ORF">COB21_01750</name>
</gene>
<keyword evidence="2" id="KW-0808">Transferase</keyword>
<evidence type="ECO:0000313" key="3">
    <source>
        <dbReference type="EMBL" id="PCI78044.1"/>
    </source>
</evidence>
<dbReference type="GO" id="GO:0005829">
    <property type="term" value="C:cytosol"/>
    <property type="evidence" value="ECO:0007669"/>
    <property type="project" value="TreeGrafter"/>
</dbReference>
<dbReference type="Gene3D" id="3.40.50.2000">
    <property type="entry name" value="Glycogen Phosphorylase B"/>
    <property type="match status" value="1"/>
</dbReference>
<organism evidence="3 4">
    <name type="scientific">Aerophobetes bacterium</name>
    <dbReference type="NCBI Taxonomy" id="2030807"/>
    <lineage>
        <taxon>Bacteria</taxon>
        <taxon>Candidatus Aerophobota</taxon>
    </lineage>
</organism>
<dbReference type="InterPro" id="IPR051199">
    <property type="entry name" value="LPS_LOS_Heptosyltrfase"/>
</dbReference>
<evidence type="ECO:0000256" key="2">
    <source>
        <dbReference type="ARBA" id="ARBA00022679"/>
    </source>
</evidence>
<dbReference type="GO" id="GO:0008713">
    <property type="term" value="F:ADP-heptose-lipopolysaccharide heptosyltransferase activity"/>
    <property type="evidence" value="ECO:0007669"/>
    <property type="project" value="TreeGrafter"/>
</dbReference>
<protein>
    <recommendedName>
        <fullName evidence="5">ADP-heptose--LPS heptosyltransferase</fullName>
    </recommendedName>
</protein>
<reference evidence="4" key="1">
    <citation type="submission" date="2017-08" db="EMBL/GenBank/DDBJ databases">
        <title>A dynamic microbial community with high functional redundancy inhabits the cold, oxic subseafloor aquifer.</title>
        <authorList>
            <person name="Tully B.J."/>
            <person name="Wheat C.G."/>
            <person name="Glazer B.T."/>
            <person name="Huber J.A."/>
        </authorList>
    </citation>
    <scope>NUCLEOTIDE SEQUENCE [LARGE SCALE GENOMIC DNA]</scope>
</reference>
<dbReference type="GO" id="GO:0009244">
    <property type="term" value="P:lipopolysaccharide core region biosynthetic process"/>
    <property type="evidence" value="ECO:0007669"/>
    <property type="project" value="TreeGrafter"/>
</dbReference>
<dbReference type="InterPro" id="IPR002201">
    <property type="entry name" value="Glyco_trans_9"/>
</dbReference>
<dbReference type="EMBL" id="NVUK01000009">
    <property type="protein sequence ID" value="PCI78044.1"/>
    <property type="molecule type" value="Genomic_DNA"/>
</dbReference>
<dbReference type="SUPFAM" id="SSF53756">
    <property type="entry name" value="UDP-Glycosyltransferase/glycogen phosphorylase"/>
    <property type="match status" value="1"/>
</dbReference>
<dbReference type="PANTHER" id="PTHR30160:SF23">
    <property type="match status" value="1"/>
</dbReference>